<feature type="transmembrane region" description="Helical" evidence="7">
    <location>
        <begin position="6"/>
        <end position="26"/>
    </location>
</feature>
<dbReference type="SUPFAM" id="SSF48695">
    <property type="entry name" value="Multiheme cytochromes"/>
    <property type="match status" value="1"/>
</dbReference>
<name>A0A1J4U474_9BACT</name>
<evidence type="ECO:0000313" key="10">
    <source>
        <dbReference type="EMBL" id="OIO18704.1"/>
    </source>
</evidence>
<feature type="transmembrane region" description="Helical" evidence="7">
    <location>
        <begin position="102"/>
        <end position="123"/>
    </location>
</feature>
<dbReference type="Gene3D" id="1.20.120.1220">
    <property type="match status" value="1"/>
</dbReference>
<dbReference type="PANTHER" id="PTHR30487">
    <property type="entry name" value="TYPE 4 PREPILIN-LIKE PROTEINS LEADER PEPTIDE-PROCESSING ENZYME"/>
    <property type="match status" value="1"/>
</dbReference>
<dbReference type="Pfam" id="PF01478">
    <property type="entry name" value="Peptidase_A24"/>
    <property type="match status" value="1"/>
</dbReference>
<dbReference type="EMBL" id="MNVC01000035">
    <property type="protein sequence ID" value="OIO18704.1"/>
    <property type="molecule type" value="Genomic_DNA"/>
</dbReference>
<evidence type="ECO:0000256" key="1">
    <source>
        <dbReference type="ARBA" id="ARBA00004651"/>
    </source>
</evidence>
<feature type="domain" description="Prepilin type IV endopeptidase peptidase" evidence="8">
    <location>
        <begin position="111"/>
        <end position="215"/>
    </location>
</feature>
<comment type="caution">
    <text evidence="10">The sequence shown here is derived from an EMBL/GenBank/DDBJ whole genome shotgun (WGS) entry which is preliminary data.</text>
</comment>
<keyword evidence="5 7" id="KW-1133">Transmembrane helix</keyword>
<protein>
    <recommendedName>
        <fullName evidence="12">Prepilin peptidase</fullName>
    </recommendedName>
</protein>
<evidence type="ECO:0000256" key="7">
    <source>
        <dbReference type="SAM" id="Phobius"/>
    </source>
</evidence>
<dbReference type="InterPro" id="IPR010627">
    <property type="entry name" value="Prepilin_pept_A24_N"/>
</dbReference>
<reference evidence="10 11" key="1">
    <citation type="journal article" date="2016" name="Environ. Microbiol.">
        <title>Genomic resolution of a cold subsurface aquifer community provides metabolic insights for novel microbes adapted to high CO concentrations.</title>
        <authorList>
            <person name="Probst A.J."/>
            <person name="Castelle C.J."/>
            <person name="Singh A."/>
            <person name="Brown C.T."/>
            <person name="Anantharaman K."/>
            <person name="Sharon I."/>
            <person name="Hug L.A."/>
            <person name="Burstein D."/>
            <person name="Emerson J.B."/>
            <person name="Thomas B.C."/>
            <person name="Banfield J.F."/>
        </authorList>
    </citation>
    <scope>NUCLEOTIDE SEQUENCE [LARGE SCALE GENOMIC DNA]</scope>
    <source>
        <strain evidence="10">CG1_02_32_51</strain>
    </source>
</reference>
<dbReference type="GO" id="GO:0006465">
    <property type="term" value="P:signal peptide processing"/>
    <property type="evidence" value="ECO:0007669"/>
    <property type="project" value="TreeGrafter"/>
</dbReference>
<dbReference type="InterPro" id="IPR000045">
    <property type="entry name" value="Prepilin_IV_endopep_pep"/>
</dbReference>
<evidence type="ECO:0000256" key="3">
    <source>
        <dbReference type="ARBA" id="ARBA00022475"/>
    </source>
</evidence>
<feature type="transmembrane region" description="Helical" evidence="7">
    <location>
        <begin position="130"/>
        <end position="148"/>
    </location>
</feature>
<feature type="transmembrane region" description="Helical" evidence="7">
    <location>
        <begin position="76"/>
        <end position="96"/>
    </location>
</feature>
<keyword evidence="4 7" id="KW-0812">Transmembrane</keyword>
<evidence type="ECO:0000259" key="8">
    <source>
        <dbReference type="Pfam" id="PF01478"/>
    </source>
</evidence>
<dbReference type="InterPro" id="IPR050882">
    <property type="entry name" value="Prepilin_peptidase/N-MTase"/>
</dbReference>
<evidence type="ECO:0008006" key="12">
    <source>
        <dbReference type="Google" id="ProtNLM"/>
    </source>
</evidence>
<proteinExistence type="inferred from homology"/>
<evidence type="ECO:0000259" key="9">
    <source>
        <dbReference type="Pfam" id="PF06750"/>
    </source>
</evidence>
<organism evidence="10 11">
    <name type="scientific">Candidatus Magasanikbacteria bacterium CG1_02_32_51</name>
    <dbReference type="NCBI Taxonomy" id="1805238"/>
    <lineage>
        <taxon>Bacteria</taxon>
        <taxon>Candidatus Magasanikiibacteriota</taxon>
    </lineage>
</organism>
<dbReference type="PANTHER" id="PTHR30487:SF0">
    <property type="entry name" value="PREPILIN LEADER PEPTIDASE_N-METHYLTRANSFERASE-RELATED"/>
    <property type="match status" value="1"/>
</dbReference>
<evidence type="ECO:0000256" key="2">
    <source>
        <dbReference type="ARBA" id="ARBA00005801"/>
    </source>
</evidence>
<dbReference type="InterPro" id="IPR036280">
    <property type="entry name" value="Multihaem_cyt_sf"/>
</dbReference>
<keyword evidence="6 7" id="KW-0472">Membrane</keyword>
<dbReference type="AlphaFoldDB" id="A0A1J4U474"/>
<dbReference type="STRING" id="1805238.AUJ23_03130"/>
<evidence type="ECO:0000256" key="4">
    <source>
        <dbReference type="ARBA" id="ARBA00022692"/>
    </source>
</evidence>
<comment type="similarity">
    <text evidence="2">Belongs to the peptidase A24 family.</text>
</comment>
<feature type="transmembrane region" description="Helical" evidence="7">
    <location>
        <begin position="194"/>
        <end position="219"/>
    </location>
</feature>
<dbReference type="GO" id="GO:0005886">
    <property type="term" value="C:plasma membrane"/>
    <property type="evidence" value="ECO:0007669"/>
    <property type="project" value="UniProtKB-SubCell"/>
</dbReference>
<sequence length="258" mass="30051">MFSIQILFYFFFFILGLVFGSFLNALEWRLHEKKSLNTRSECPKCHKVISWYDNIPVFSFLFLHAKCRHCHKKISWQYPMVELLLAFLFSFVFYYYSFVGYFSWLVIIRDCLAVFVLLFIFIYDTKYLEVSDIMTLGSASILFVFSLFLHVSWLSMVIGAMIGGGFFLLQFVVSKGKWIGGGDIRIGILMGVLLGWKLLLLALWLAYMIGGLISIILVLTKKKKMMTEVAFGTYLSLATFIAMFFGTQILDWYFRLVF</sequence>
<comment type="subcellular location">
    <subcellularLocation>
        <location evidence="1">Cell membrane</location>
        <topology evidence="1">Multi-pass membrane protein</topology>
    </subcellularLocation>
</comment>
<feature type="transmembrane region" description="Helical" evidence="7">
    <location>
        <begin position="231"/>
        <end position="254"/>
    </location>
</feature>
<evidence type="ECO:0000313" key="11">
    <source>
        <dbReference type="Proteomes" id="UP000181941"/>
    </source>
</evidence>
<gene>
    <name evidence="10" type="ORF">AUJ23_03130</name>
</gene>
<dbReference type="Pfam" id="PF06750">
    <property type="entry name" value="A24_N_bact"/>
    <property type="match status" value="1"/>
</dbReference>
<dbReference type="Proteomes" id="UP000181941">
    <property type="component" value="Unassembled WGS sequence"/>
</dbReference>
<dbReference type="GO" id="GO:0004190">
    <property type="term" value="F:aspartic-type endopeptidase activity"/>
    <property type="evidence" value="ECO:0007669"/>
    <property type="project" value="InterPro"/>
</dbReference>
<evidence type="ECO:0000256" key="6">
    <source>
        <dbReference type="ARBA" id="ARBA00023136"/>
    </source>
</evidence>
<evidence type="ECO:0000256" key="5">
    <source>
        <dbReference type="ARBA" id="ARBA00022989"/>
    </source>
</evidence>
<keyword evidence="3" id="KW-1003">Cell membrane</keyword>
<feature type="domain" description="Prepilin peptidase A24 N-terminal" evidence="9">
    <location>
        <begin position="14"/>
        <end position="95"/>
    </location>
</feature>
<accession>A0A1J4U474</accession>